<name>A0ACA9SK58_9GLOM</name>
<feature type="non-terminal residue" evidence="1">
    <location>
        <position position="1"/>
    </location>
</feature>
<evidence type="ECO:0000313" key="1">
    <source>
        <dbReference type="EMBL" id="CAG8842279.1"/>
    </source>
</evidence>
<proteinExistence type="predicted"/>
<accession>A0ACA9SK58</accession>
<evidence type="ECO:0000313" key="2">
    <source>
        <dbReference type="Proteomes" id="UP000789920"/>
    </source>
</evidence>
<organism evidence="1 2">
    <name type="scientific">Racocetra persica</name>
    <dbReference type="NCBI Taxonomy" id="160502"/>
    <lineage>
        <taxon>Eukaryota</taxon>
        <taxon>Fungi</taxon>
        <taxon>Fungi incertae sedis</taxon>
        <taxon>Mucoromycota</taxon>
        <taxon>Glomeromycotina</taxon>
        <taxon>Glomeromycetes</taxon>
        <taxon>Diversisporales</taxon>
        <taxon>Gigasporaceae</taxon>
        <taxon>Racocetra</taxon>
    </lineage>
</organism>
<gene>
    <name evidence="1" type="ORF">RPERSI_LOCUS32246</name>
</gene>
<dbReference type="EMBL" id="CAJVQC010133621">
    <property type="protein sequence ID" value="CAG8842279.1"/>
    <property type="molecule type" value="Genomic_DNA"/>
</dbReference>
<keyword evidence="2" id="KW-1185">Reference proteome</keyword>
<feature type="non-terminal residue" evidence="1">
    <location>
        <position position="145"/>
    </location>
</feature>
<comment type="caution">
    <text evidence="1">The sequence shown here is derived from an EMBL/GenBank/DDBJ whole genome shotgun (WGS) entry which is preliminary data.</text>
</comment>
<protein>
    <submittedName>
        <fullName evidence="1">7863_t:CDS:1</fullName>
    </submittedName>
</protein>
<dbReference type="Proteomes" id="UP000789920">
    <property type="component" value="Unassembled WGS sequence"/>
</dbReference>
<reference evidence="1" key="1">
    <citation type="submission" date="2021-06" db="EMBL/GenBank/DDBJ databases">
        <authorList>
            <person name="Kallberg Y."/>
            <person name="Tangrot J."/>
            <person name="Rosling A."/>
        </authorList>
    </citation>
    <scope>NUCLEOTIDE SEQUENCE</scope>
    <source>
        <strain evidence="1">MA461A</strain>
    </source>
</reference>
<sequence>SKNRADDDQVENLEHQTVSKTVISEQLVVEKNDRKIGNIYKRDPLEILPTRTENHIFLQDDSSLSALEIIELAKEQVQNLEHRQFTKQSVLVENYKVENVDKENYIIFKEVKYIIKEFCEYLHEVNNGFRMEVKDMLNKVQELQK</sequence>